<dbReference type="Proteomes" id="UP000308549">
    <property type="component" value="Unassembled WGS sequence"/>
</dbReference>
<dbReference type="InterPro" id="IPR029063">
    <property type="entry name" value="SAM-dependent_MTases_sf"/>
</dbReference>
<proteinExistence type="predicted"/>
<dbReference type="PANTHER" id="PTHR39290">
    <property type="entry name" value="C3H1-TYPE DOMAIN-CONTAINING PROTEIN-RELATED"/>
    <property type="match status" value="1"/>
</dbReference>
<dbReference type="AlphaFoldDB" id="A0A4U0U631"/>
<dbReference type="SUPFAM" id="SSF53335">
    <property type="entry name" value="S-adenosyl-L-methionine-dependent methyltransferases"/>
    <property type="match status" value="1"/>
</dbReference>
<accession>A0A4U0U631</accession>
<comment type="caution">
    <text evidence="1">The sequence shown here is derived from an EMBL/GenBank/DDBJ whole genome shotgun (WGS) entry which is preliminary data.</text>
</comment>
<evidence type="ECO:0000313" key="2">
    <source>
        <dbReference type="Proteomes" id="UP000308549"/>
    </source>
</evidence>
<dbReference type="OrthoDB" id="5411518at2759"/>
<reference evidence="1 2" key="1">
    <citation type="submission" date="2017-03" db="EMBL/GenBank/DDBJ databases">
        <title>Genomes of endolithic fungi from Antarctica.</title>
        <authorList>
            <person name="Coleine C."/>
            <person name="Masonjones S."/>
            <person name="Stajich J.E."/>
        </authorList>
    </citation>
    <scope>NUCLEOTIDE SEQUENCE [LARGE SCALE GENOMIC DNA]</scope>
    <source>
        <strain evidence="1 2">CCFEE 6315</strain>
    </source>
</reference>
<protein>
    <submittedName>
        <fullName evidence="1">Uncharacterized protein</fullName>
    </submittedName>
</protein>
<dbReference type="EMBL" id="NAJL01000012">
    <property type="protein sequence ID" value="TKA30062.1"/>
    <property type="molecule type" value="Genomic_DNA"/>
</dbReference>
<keyword evidence="2" id="KW-1185">Reference proteome</keyword>
<evidence type="ECO:0000313" key="1">
    <source>
        <dbReference type="EMBL" id="TKA30062.1"/>
    </source>
</evidence>
<gene>
    <name evidence="1" type="ORF">B0A50_02781</name>
</gene>
<sequence>MPSIPQKPQTEDSKTFDPDKYFEEWSKEEFQQPLYNNDFRKFILRTFDLPMRDDYGYMAQQAEVTLLRAQTYVECGRQGGLHNWYRDAEGQVKEPPSAADIAAYTDIFRPSTSTSKALTALGSNAKKDSIRADVAKHLQTNYHPPSADSKLIVNKVKKHINPYFDLWAWSNQNLEWAGPEEQTVKVRMSHAILPVMYHHFGCVCPSYEALELMRQITKGRRVVDMGSGNGYWTYMLRRMEPASKKEKKMEVVPIDNGMSEWRTMWVGDTIETDGVDWLKKNQGGKDTVLLLVYPMVGGEFTKRMIDSYEGTTIISAGTQNASGFTAFAKETIADWMAREMPGWRRVLQIPLPSFAAKDEALFVFEKTGITGENATNGTA</sequence>
<dbReference type="PANTHER" id="PTHR39290:SF6">
    <property type="entry name" value="S-ADENOSYL-L-METHIONINE-DEPENDENT METHYLTRANSFERASES SUPERFAMILY PROTEIN"/>
    <property type="match status" value="1"/>
</dbReference>
<name>A0A4U0U631_9PEZI</name>
<dbReference type="Gene3D" id="3.40.50.150">
    <property type="entry name" value="Vaccinia Virus protein VP39"/>
    <property type="match status" value="1"/>
</dbReference>
<organism evidence="1 2">
    <name type="scientific">Salinomyces thailandicus</name>
    <dbReference type="NCBI Taxonomy" id="706561"/>
    <lineage>
        <taxon>Eukaryota</taxon>
        <taxon>Fungi</taxon>
        <taxon>Dikarya</taxon>
        <taxon>Ascomycota</taxon>
        <taxon>Pezizomycotina</taxon>
        <taxon>Dothideomycetes</taxon>
        <taxon>Dothideomycetidae</taxon>
        <taxon>Mycosphaerellales</taxon>
        <taxon>Teratosphaeriaceae</taxon>
        <taxon>Salinomyces</taxon>
    </lineage>
</organism>